<evidence type="ECO:0000313" key="14">
    <source>
        <dbReference type="Proteomes" id="UP000288216"/>
    </source>
</evidence>
<keyword evidence="9" id="KW-0325">Glycoprotein</keyword>
<dbReference type="OMA" id="SIWIAVN"/>
<dbReference type="PANTHER" id="PTHR48423">
    <property type="entry name" value="INTERLEUKIN-27 RECEPTOR SUBUNIT ALPHA"/>
    <property type="match status" value="1"/>
</dbReference>
<dbReference type="InterPro" id="IPR003961">
    <property type="entry name" value="FN3_dom"/>
</dbReference>
<dbReference type="SUPFAM" id="SSF49265">
    <property type="entry name" value="Fibronectin type III"/>
    <property type="match status" value="3"/>
</dbReference>
<dbReference type="PANTHER" id="PTHR48423:SF1">
    <property type="entry name" value="INTERLEUKIN-27 RECEPTOR SUBUNIT ALPHA"/>
    <property type="match status" value="1"/>
</dbReference>
<feature type="signal peptide" evidence="11">
    <location>
        <begin position="1"/>
        <end position="20"/>
    </location>
</feature>
<reference evidence="13 14" key="1">
    <citation type="journal article" date="2018" name="Nat. Ecol. Evol.">
        <title>Shark genomes provide insights into elasmobranch evolution and the origin of vertebrates.</title>
        <authorList>
            <person name="Hara Y"/>
            <person name="Yamaguchi K"/>
            <person name="Onimaru K"/>
            <person name="Kadota M"/>
            <person name="Koyanagi M"/>
            <person name="Keeley SD"/>
            <person name="Tatsumi K"/>
            <person name="Tanaka K"/>
            <person name="Motone F"/>
            <person name="Kageyama Y"/>
            <person name="Nozu R"/>
            <person name="Adachi N"/>
            <person name="Nishimura O"/>
            <person name="Nakagawa R"/>
            <person name="Tanegashima C"/>
            <person name="Kiyatake I"/>
            <person name="Matsumoto R"/>
            <person name="Murakumo K"/>
            <person name="Nishida K"/>
            <person name="Terakita A"/>
            <person name="Kuratani S"/>
            <person name="Sato K"/>
            <person name="Hyodo S Kuraku.S."/>
        </authorList>
    </citation>
    <scope>NUCLEOTIDE SEQUENCE [LARGE SCALE GENOMIC DNA]</scope>
</reference>
<keyword evidence="7 10" id="KW-0472">Membrane</keyword>
<accession>A0A401NPI4</accession>
<dbReference type="InterPro" id="IPR052672">
    <property type="entry name" value="Type1_Cytokine_Rcpt_Type2"/>
</dbReference>
<dbReference type="EMBL" id="BFAA01005262">
    <property type="protein sequence ID" value="GCB62783.1"/>
    <property type="molecule type" value="Genomic_DNA"/>
</dbReference>
<keyword evidence="14" id="KW-1185">Reference proteome</keyword>
<name>A0A401NPI4_SCYTO</name>
<dbReference type="InterPro" id="IPR036116">
    <property type="entry name" value="FN3_sf"/>
</dbReference>
<keyword evidence="5" id="KW-0677">Repeat</keyword>
<sequence>MKRVTLLCLLAALRTSFSQGSESCENEPLCESTDGPHDLECYYVGEIENGLNCSWTPGSHHTNATAYTLNISWLSRKARNDVKSVITTSTYYTIQRKNLYISENATIWVETTDQKNMSQRTRSITLIPKESERPKTPLNISYKRMTGQLHLKYDFSEKLQYELNYRKPGTANWHSVDLTLYITPLELEQLAAYEFRMRCTYVSKVSLWSLWSDIYHVPPELVDMPLIHTPVTELLHNDGKRIITIQWENPVTAINATVLGYSISIARILANKINVNQTFDTVNKECTFILSQGPFKFRVKAFNSAGSSPANEIAIPPFNQLNLNNKINATPHGNNSILISWHSEWNELPKGYIVDWGPIIGNETRIEHSEKIKKQRSTYNLKGIFQPKQRYRIMLHRKTEKWKNVNNTEITVGMVDVYALEGTPRSGPNNIMVTNISKTSAMIRWDRIPEDECQGFLQGYKIFCYLNKASETNTFIPISVNSSTTHYMLTGLLQKTVYAVQISGFTKAGEGSRSEAVSFATKEFDDGELHKIAAVVSIAIIVFVFLVAGSCLFLIRRTKKMFWPSIPNPGNSLAIQIIGRGSSLPYLDNELLNLKANSPLVGTEEELESLHTIEEVTSTLTDYGLQENEQYNATDQEPGSDLHDKPTVIQITDYTTMENFRQIMPTITSSDTVIQANRSEQECNDQQSDSLIQTYMKQHVGQMTIQRAEDNPLGTLATSDPELVKNLDQVKVAQNLHFQLLLETNY</sequence>
<evidence type="ECO:0000256" key="6">
    <source>
        <dbReference type="ARBA" id="ARBA00022989"/>
    </source>
</evidence>
<dbReference type="Gene3D" id="2.60.40.10">
    <property type="entry name" value="Immunoglobulins"/>
    <property type="match status" value="5"/>
</dbReference>
<evidence type="ECO:0000256" key="1">
    <source>
        <dbReference type="ARBA" id="ARBA00004479"/>
    </source>
</evidence>
<comment type="caution">
    <text evidence="13">The sequence shown here is derived from an EMBL/GenBank/DDBJ whole genome shotgun (WGS) entry which is preliminary data.</text>
</comment>
<evidence type="ECO:0000256" key="11">
    <source>
        <dbReference type="SAM" id="SignalP"/>
    </source>
</evidence>
<dbReference type="AlphaFoldDB" id="A0A401NPI4"/>
<evidence type="ECO:0000256" key="8">
    <source>
        <dbReference type="ARBA" id="ARBA00023170"/>
    </source>
</evidence>
<evidence type="ECO:0000256" key="2">
    <source>
        <dbReference type="ARBA" id="ARBA00008921"/>
    </source>
</evidence>
<evidence type="ECO:0000256" key="9">
    <source>
        <dbReference type="ARBA" id="ARBA00023180"/>
    </source>
</evidence>
<dbReference type="PROSITE" id="PS50853">
    <property type="entry name" value="FN3"/>
    <property type="match status" value="2"/>
</dbReference>
<dbReference type="STRING" id="75743.A0A401NPI4"/>
<feature type="chain" id="PRO_5018993853" description="Fibronectin type-III domain-containing protein" evidence="11">
    <location>
        <begin position="21"/>
        <end position="746"/>
    </location>
</feature>
<protein>
    <recommendedName>
        <fullName evidence="12">Fibronectin type-III domain-containing protein</fullName>
    </recommendedName>
</protein>
<organism evidence="13 14">
    <name type="scientific">Scyliorhinus torazame</name>
    <name type="common">Cloudy catshark</name>
    <name type="synonym">Catulus torazame</name>
    <dbReference type="NCBI Taxonomy" id="75743"/>
    <lineage>
        <taxon>Eukaryota</taxon>
        <taxon>Metazoa</taxon>
        <taxon>Chordata</taxon>
        <taxon>Craniata</taxon>
        <taxon>Vertebrata</taxon>
        <taxon>Chondrichthyes</taxon>
        <taxon>Elasmobranchii</taxon>
        <taxon>Galeomorphii</taxon>
        <taxon>Galeoidea</taxon>
        <taxon>Carcharhiniformes</taxon>
        <taxon>Scyliorhinidae</taxon>
        <taxon>Scyliorhinus</taxon>
    </lineage>
</organism>
<dbReference type="SMART" id="SM00060">
    <property type="entry name" value="FN3"/>
    <property type="match status" value="3"/>
</dbReference>
<evidence type="ECO:0000256" key="7">
    <source>
        <dbReference type="ARBA" id="ARBA00023136"/>
    </source>
</evidence>
<feature type="domain" description="Fibronectin type-III" evidence="12">
    <location>
        <begin position="35"/>
        <end position="131"/>
    </location>
</feature>
<dbReference type="InterPro" id="IPR013783">
    <property type="entry name" value="Ig-like_fold"/>
</dbReference>
<keyword evidence="3 10" id="KW-0812">Transmembrane</keyword>
<keyword evidence="4 11" id="KW-0732">Signal</keyword>
<evidence type="ECO:0000256" key="3">
    <source>
        <dbReference type="ARBA" id="ARBA00022692"/>
    </source>
</evidence>
<feature type="transmembrane region" description="Helical" evidence="10">
    <location>
        <begin position="532"/>
        <end position="555"/>
    </location>
</feature>
<evidence type="ECO:0000256" key="5">
    <source>
        <dbReference type="ARBA" id="ARBA00022737"/>
    </source>
</evidence>
<evidence type="ECO:0000256" key="4">
    <source>
        <dbReference type="ARBA" id="ARBA00022729"/>
    </source>
</evidence>
<proteinExistence type="inferred from homology"/>
<keyword evidence="8" id="KW-0675">Receptor</keyword>
<dbReference type="GO" id="GO:0005886">
    <property type="term" value="C:plasma membrane"/>
    <property type="evidence" value="ECO:0007669"/>
    <property type="project" value="UniProtKB-ARBA"/>
</dbReference>
<keyword evidence="6 10" id="KW-1133">Transmembrane helix</keyword>
<feature type="domain" description="Fibronectin type-III" evidence="12">
    <location>
        <begin position="427"/>
        <end position="524"/>
    </location>
</feature>
<evidence type="ECO:0000256" key="10">
    <source>
        <dbReference type="SAM" id="Phobius"/>
    </source>
</evidence>
<gene>
    <name evidence="13" type="ORF">scyTo_0011517</name>
</gene>
<dbReference type="CDD" id="cd00063">
    <property type="entry name" value="FN3"/>
    <property type="match status" value="1"/>
</dbReference>
<comment type="subcellular location">
    <subcellularLocation>
        <location evidence="1">Membrane</location>
        <topology evidence="1">Single-pass type I membrane protein</topology>
    </subcellularLocation>
</comment>
<dbReference type="FunFam" id="2.60.40.10:FF:000028">
    <property type="entry name" value="Neuronal cell adhesion molecule"/>
    <property type="match status" value="1"/>
</dbReference>
<dbReference type="Pfam" id="PF00041">
    <property type="entry name" value="fn3"/>
    <property type="match status" value="1"/>
</dbReference>
<evidence type="ECO:0000259" key="12">
    <source>
        <dbReference type="PROSITE" id="PS50853"/>
    </source>
</evidence>
<dbReference type="Proteomes" id="UP000288216">
    <property type="component" value="Unassembled WGS sequence"/>
</dbReference>
<dbReference type="OrthoDB" id="5968456at2759"/>
<evidence type="ECO:0000313" key="13">
    <source>
        <dbReference type="EMBL" id="GCB62783.1"/>
    </source>
</evidence>
<comment type="similarity">
    <text evidence="2">Belongs to the type I cytokine receptor family. Type 2 subfamily.</text>
</comment>